<name>A0A9P8HB19_9HYPO</name>
<accession>A0A9P8HB19</accession>
<gene>
    <name evidence="1" type="ORF">TsFJ059_007056</name>
</gene>
<sequence>MLVVPHPQGLDYHIPLQTPYCILCRYSVRPGETIAAVIGQWGSPSYLAYTLGFSFPTVTQLENYTTVYEKCKSTSHQWLLCRRSDCYNCATLHDTSIYHIDCFHIIRKNAASKRPSLHDIWIIASWTESLPKTHYQSLPDVTVGVATDDTLIEDHKSILARVCSIPQELRDIIVRLYPESPAWRFVSALNRWRIFQPLLDSDVEIVESSFDDIKSWCRSTGMVTGNGGSGKIRIQLDDLGVSRLDFANDSSALPTAASRSQNVWYVVEEVSTMREARIEIKGSFMRIHKPRSFHLWDTPTPPDPALTRWNREIEGNMRVRCISLQDITGLTIYCQHGAVRWIYPHHDEGYSDPSHPYPYDSSPLAAQIIPSVTESSSMAAIFFPFAKGERISSIWVRRCEPYDHSIPDTLAIITTMGRFKLFGKYLCPDRPEVDFQQLSDNDTATHLLFQDADFPFQRTSYFAAISASVNDTAISPIVVPTQLTQSRGFSWSSSFTYVSIVDLKNVKQIWVFRRKVPEGTPRKDRLCKGMMLQYEDGTIAVAGVCRGEPEIDVQIATLPTSIHYKISHEAGGLAVECATHDVGLDAVLGDDAGWQSITMHSRSEMRWWFDDSRTIWITSPSL</sequence>
<dbReference type="AlphaFoldDB" id="A0A9P8HB19"/>
<reference evidence="1 2" key="1">
    <citation type="submission" date="2021-08" db="EMBL/GenBank/DDBJ databases">
        <title>The highly contiguous genome resource for Trichoderma semiorbis FJ059, a fungal antagonistic to plant pathogens.</title>
        <authorList>
            <person name="Liu T."/>
        </authorList>
    </citation>
    <scope>NUCLEOTIDE SEQUENCE [LARGE SCALE GENOMIC DNA]</scope>
    <source>
        <strain evidence="1 2">FJ059</strain>
    </source>
</reference>
<dbReference type="Proteomes" id="UP000826573">
    <property type="component" value="Unassembled WGS sequence"/>
</dbReference>
<organism evidence="1 2">
    <name type="scientific">Trichoderma semiorbis</name>
    <dbReference type="NCBI Taxonomy" id="1491008"/>
    <lineage>
        <taxon>Eukaryota</taxon>
        <taxon>Fungi</taxon>
        <taxon>Dikarya</taxon>
        <taxon>Ascomycota</taxon>
        <taxon>Pezizomycotina</taxon>
        <taxon>Sordariomycetes</taxon>
        <taxon>Hypocreomycetidae</taxon>
        <taxon>Hypocreales</taxon>
        <taxon>Hypocreaceae</taxon>
        <taxon>Trichoderma</taxon>
    </lineage>
</organism>
<proteinExistence type="predicted"/>
<evidence type="ECO:0000313" key="2">
    <source>
        <dbReference type="Proteomes" id="UP000826573"/>
    </source>
</evidence>
<dbReference type="EMBL" id="JAIMJC010000005">
    <property type="protein sequence ID" value="KAH0524560.1"/>
    <property type="molecule type" value="Genomic_DNA"/>
</dbReference>
<protein>
    <submittedName>
        <fullName evidence="1">Uncharacterized protein</fullName>
    </submittedName>
</protein>
<evidence type="ECO:0000313" key="1">
    <source>
        <dbReference type="EMBL" id="KAH0524560.1"/>
    </source>
</evidence>
<keyword evidence="2" id="KW-1185">Reference proteome</keyword>
<comment type="caution">
    <text evidence="1">The sequence shown here is derived from an EMBL/GenBank/DDBJ whole genome shotgun (WGS) entry which is preliminary data.</text>
</comment>